<dbReference type="Proteomes" id="UP001497382">
    <property type="component" value="Unassembled WGS sequence"/>
</dbReference>
<sequence>MSANFIGKRKIKFMSPKGTLVEKRQNCNYAISFSVCFPSFPDFSSSAEKYSSISTNQAIPTLSKQPGSIEEW</sequence>
<gene>
    <name evidence="1" type="ORF">LARSCL_LOCUS6347</name>
</gene>
<name>A0AAV1ZPZ0_9ARAC</name>
<accession>A0AAV1ZPZ0</accession>
<organism evidence="1 2">
    <name type="scientific">Larinioides sclopetarius</name>
    <dbReference type="NCBI Taxonomy" id="280406"/>
    <lineage>
        <taxon>Eukaryota</taxon>
        <taxon>Metazoa</taxon>
        <taxon>Ecdysozoa</taxon>
        <taxon>Arthropoda</taxon>
        <taxon>Chelicerata</taxon>
        <taxon>Arachnida</taxon>
        <taxon>Araneae</taxon>
        <taxon>Araneomorphae</taxon>
        <taxon>Entelegynae</taxon>
        <taxon>Araneoidea</taxon>
        <taxon>Araneidae</taxon>
        <taxon>Larinioides</taxon>
    </lineage>
</organism>
<evidence type="ECO:0000313" key="2">
    <source>
        <dbReference type="Proteomes" id="UP001497382"/>
    </source>
</evidence>
<dbReference type="AlphaFoldDB" id="A0AAV1ZPZ0"/>
<reference evidence="1 2" key="1">
    <citation type="submission" date="2024-04" db="EMBL/GenBank/DDBJ databases">
        <authorList>
            <person name="Rising A."/>
            <person name="Reimegard J."/>
            <person name="Sonavane S."/>
            <person name="Akerstrom W."/>
            <person name="Nylinder S."/>
            <person name="Hedman E."/>
            <person name="Kallberg Y."/>
        </authorList>
    </citation>
    <scope>NUCLEOTIDE SEQUENCE [LARGE SCALE GENOMIC DNA]</scope>
</reference>
<protein>
    <submittedName>
        <fullName evidence="1">Uncharacterized protein</fullName>
    </submittedName>
</protein>
<proteinExistence type="predicted"/>
<dbReference type="EMBL" id="CAXIEN010000060">
    <property type="protein sequence ID" value="CAL1272373.1"/>
    <property type="molecule type" value="Genomic_DNA"/>
</dbReference>
<comment type="caution">
    <text evidence="1">The sequence shown here is derived from an EMBL/GenBank/DDBJ whole genome shotgun (WGS) entry which is preliminary data.</text>
</comment>
<keyword evidence="2" id="KW-1185">Reference proteome</keyword>
<evidence type="ECO:0000313" key="1">
    <source>
        <dbReference type="EMBL" id="CAL1272373.1"/>
    </source>
</evidence>